<dbReference type="Proteomes" id="UP000242814">
    <property type="component" value="Unassembled WGS sequence"/>
</dbReference>
<feature type="transmembrane region" description="Helical" evidence="11">
    <location>
        <begin position="326"/>
        <end position="345"/>
    </location>
</feature>
<keyword evidence="9" id="KW-0050">Antiport</keyword>
<evidence type="ECO:0000256" key="3">
    <source>
        <dbReference type="ARBA" id="ARBA00022692"/>
    </source>
</evidence>
<evidence type="ECO:0000256" key="1">
    <source>
        <dbReference type="ARBA" id="ARBA00004141"/>
    </source>
</evidence>
<dbReference type="PANTHER" id="PTHR10110:SF187">
    <property type="entry name" value="SODIUM_HYDROGEN EXCHANGER"/>
    <property type="match status" value="1"/>
</dbReference>
<dbReference type="GO" id="GO:0005770">
    <property type="term" value="C:late endosome"/>
    <property type="evidence" value="ECO:0007669"/>
    <property type="project" value="TreeGrafter"/>
</dbReference>
<dbReference type="PANTHER" id="PTHR10110">
    <property type="entry name" value="SODIUM/HYDROGEN EXCHANGER"/>
    <property type="match status" value="1"/>
</dbReference>
<name>A0A1D2JIY1_PARBR</name>
<keyword evidence="7 11" id="KW-0472">Membrane</keyword>
<feature type="transmembrane region" description="Helical" evidence="11">
    <location>
        <begin position="36"/>
        <end position="58"/>
    </location>
</feature>
<feature type="transmembrane region" description="Helical" evidence="11">
    <location>
        <begin position="164"/>
        <end position="188"/>
    </location>
</feature>
<feature type="transmembrane region" description="Helical" evidence="11">
    <location>
        <begin position="70"/>
        <end position="91"/>
    </location>
</feature>
<feature type="transmembrane region" description="Helical" evidence="11">
    <location>
        <begin position="357"/>
        <end position="382"/>
    </location>
</feature>
<feature type="compositionally biased region" description="Low complexity" evidence="10">
    <location>
        <begin position="655"/>
        <end position="673"/>
    </location>
</feature>
<evidence type="ECO:0000256" key="5">
    <source>
        <dbReference type="ARBA" id="ARBA00023053"/>
    </source>
</evidence>
<keyword evidence="6 9" id="KW-0406">Ion transport</keyword>
<keyword evidence="8 9" id="KW-0739">Sodium transport</keyword>
<keyword evidence="2 9" id="KW-0813">Transport</keyword>
<keyword evidence="5" id="KW-0915">Sodium</keyword>
<feature type="compositionally biased region" description="Low complexity" evidence="10">
    <location>
        <begin position="571"/>
        <end position="583"/>
    </location>
</feature>
<feature type="region of interest" description="Disordered" evidence="10">
    <location>
        <begin position="516"/>
        <end position="620"/>
    </location>
</feature>
<dbReference type="GO" id="GO:0015386">
    <property type="term" value="F:potassium:proton antiporter activity"/>
    <property type="evidence" value="ECO:0007669"/>
    <property type="project" value="TreeGrafter"/>
</dbReference>
<dbReference type="GO" id="GO:0005769">
    <property type="term" value="C:early endosome"/>
    <property type="evidence" value="ECO:0007669"/>
    <property type="project" value="TreeGrafter"/>
</dbReference>
<evidence type="ECO:0000313" key="14">
    <source>
        <dbReference type="Proteomes" id="UP000242814"/>
    </source>
</evidence>
<feature type="compositionally biased region" description="Polar residues" evidence="10">
    <location>
        <begin position="531"/>
        <end position="541"/>
    </location>
</feature>
<proteinExistence type="inferred from homology"/>
<evidence type="ECO:0000313" key="13">
    <source>
        <dbReference type="EMBL" id="ODH38431.1"/>
    </source>
</evidence>
<protein>
    <recommendedName>
        <fullName evidence="9">Sodium/hydrogen exchanger</fullName>
    </recommendedName>
</protein>
<feature type="transmembrane region" description="Helical" evidence="11">
    <location>
        <begin position="234"/>
        <end position="261"/>
    </location>
</feature>
<dbReference type="GO" id="GO:0000329">
    <property type="term" value="C:fungal-type vacuole membrane"/>
    <property type="evidence" value="ECO:0007669"/>
    <property type="project" value="TreeGrafter"/>
</dbReference>
<dbReference type="VEuPathDB" id="FungiDB:PADG_02270"/>
<evidence type="ECO:0000256" key="11">
    <source>
        <dbReference type="SAM" id="Phobius"/>
    </source>
</evidence>
<evidence type="ECO:0000256" key="8">
    <source>
        <dbReference type="ARBA" id="ARBA00023201"/>
    </source>
</evidence>
<dbReference type="InterPro" id="IPR018422">
    <property type="entry name" value="Cation/H_exchanger_CPA1"/>
</dbReference>
<comment type="subcellular location">
    <subcellularLocation>
        <location evidence="1">Membrane</location>
        <topology evidence="1">Multi-pass membrane protein</topology>
    </subcellularLocation>
</comment>
<dbReference type="AlphaFoldDB" id="A0A1D2JIY1"/>
<evidence type="ECO:0000256" key="4">
    <source>
        <dbReference type="ARBA" id="ARBA00022989"/>
    </source>
</evidence>
<dbReference type="Pfam" id="PF00999">
    <property type="entry name" value="Na_H_Exchanger"/>
    <property type="match status" value="1"/>
</dbReference>
<dbReference type="VEuPathDB" id="FungiDB:PABG_06685"/>
<comment type="caution">
    <text evidence="13">The sequence shown here is derived from an EMBL/GenBank/DDBJ whole genome shotgun (WGS) entry which is preliminary data.</text>
</comment>
<evidence type="ECO:0000259" key="12">
    <source>
        <dbReference type="Pfam" id="PF00999"/>
    </source>
</evidence>
<feature type="region of interest" description="Disordered" evidence="10">
    <location>
        <begin position="655"/>
        <end position="685"/>
    </location>
</feature>
<organism evidence="13 14">
    <name type="scientific">Paracoccidioides brasiliensis</name>
    <dbReference type="NCBI Taxonomy" id="121759"/>
    <lineage>
        <taxon>Eukaryota</taxon>
        <taxon>Fungi</taxon>
        <taxon>Dikarya</taxon>
        <taxon>Ascomycota</taxon>
        <taxon>Pezizomycotina</taxon>
        <taxon>Eurotiomycetes</taxon>
        <taxon>Eurotiomycetidae</taxon>
        <taxon>Onygenales</taxon>
        <taxon>Ajellomycetaceae</taxon>
        <taxon>Paracoccidioides</taxon>
    </lineage>
</organism>
<feature type="transmembrane region" description="Helical" evidence="11">
    <location>
        <begin position="130"/>
        <end position="152"/>
    </location>
</feature>
<accession>A0A1D2JIY1</accession>
<evidence type="ECO:0000256" key="6">
    <source>
        <dbReference type="ARBA" id="ARBA00023065"/>
    </source>
</evidence>
<dbReference type="PRINTS" id="PR01084">
    <property type="entry name" value="NAHEXCHNGR"/>
</dbReference>
<comment type="similarity">
    <text evidence="9">Belongs to the monovalent cation:proton antiporter 1 (CPA1) transporter (TC 2.A.36) family.</text>
</comment>
<feature type="transmembrane region" description="Helical" evidence="11">
    <location>
        <begin position="403"/>
        <end position="426"/>
    </location>
</feature>
<gene>
    <name evidence="13" type="ORF">ACO22_02332</name>
</gene>
<feature type="transmembrane region" description="Helical" evidence="11">
    <location>
        <begin position="97"/>
        <end position="118"/>
    </location>
</feature>
<dbReference type="EMBL" id="LZYO01000070">
    <property type="protein sequence ID" value="ODH38431.1"/>
    <property type="molecule type" value="Genomic_DNA"/>
</dbReference>
<evidence type="ECO:0000256" key="10">
    <source>
        <dbReference type="SAM" id="MobiDB-lite"/>
    </source>
</evidence>
<dbReference type="GO" id="GO:0007035">
    <property type="term" value="P:vacuolar acidification"/>
    <property type="evidence" value="ECO:0007669"/>
    <property type="project" value="TreeGrafter"/>
</dbReference>
<keyword evidence="3 9" id="KW-0812">Transmembrane</keyword>
<evidence type="ECO:0000256" key="9">
    <source>
        <dbReference type="RuleBase" id="RU003722"/>
    </source>
</evidence>
<dbReference type="InterPro" id="IPR006153">
    <property type="entry name" value="Cation/H_exchanger_TM"/>
</dbReference>
<evidence type="ECO:0000256" key="7">
    <source>
        <dbReference type="ARBA" id="ARBA00023136"/>
    </source>
</evidence>
<dbReference type="Gene3D" id="6.10.140.1330">
    <property type="match status" value="1"/>
</dbReference>
<dbReference type="InterPro" id="IPR004709">
    <property type="entry name" value="NaH_exchanger"/>
</dbReference>
<reference evidence="13 14" key="1">
    <citation type="submission" date="2016-06" db="EMBL/GenBank/DDBJ databases">
        <authorList>
            <person name="Kjaerup R.B."/>
            <person name="Dalgaard T.S."/>
            <person name="Juul-Madsen H.R."/>
        </authorList>
    </citation>
    <scope>NUCLEOTIDE SEQUENCE [LARGE SCALE GENOMIC DNA]</scope>
    <source>
        <strain evidence="13 14">Pb300</strain>
    </source>
</reference>
<feature type="transmembrane region" description="Helical" evidence="11">
    <location>
        <begin position="432"/>
        <end position="454"/>
    </location>
</feature>
<feature type="compositionally biased region" description="Polar residues" evidence="10">
    <location>
        <begin position="594"/>
        <end position="604"/>
    </location>
</feature>
<keyword evidence="4 11" id="KW-1133">Transmembrane helix</keyword>
<feature type="domain" description="Cation/H+ exchanger transmembrane" evidence="12">
    <location>
        <begin position="50"/>
        <end position="458"/>
    </location>
</feature>
<dbReference type="NCBIfam" id="TIGR00840">
    <property type="entry name" value="b_cpa1"/>
    <property type="match status" value="1"/>
</dbReference>
<dbReference type="GO" id="GO:0015385">
    <property type="term" value="F:sodium:proton antiporter activity"/>
    <property type="evidence" value="ECO:0007669"/>
    <property type="project" value="InterPro"/>
</dbReference>
<sequence>MMAEFVEEVLGAVLCKRVEDDVDPDESPEAGEKELFTSWALFILIMLLITALFTSYTLKQKKVQAVHETVISIFAGMTVGLIIRLTPGSLIQSSVTFNYQFFFNLLLPPIILASGYELHQANFFRNIGTILTFAFAGTFISALVLGLILYLWCLIPLEGLSISLVEAFAVGATLSATDPVTILAIFNVYKVEPKLYTVIFGESILNDAIAIVLFETAQRYKPGSAAGSLTLLSLFEAVGVFLLVFFGSLVIGVAVGIFTALGLKYTHVRREPKIESCLIVLIAYASYFFSNGVHLSGIVSLLFCGITLKHYAYYNMSRRTQLTTKYIFQVLAQLSENFIFIYLGLDLFTEPNLQFKPLFIMIAVVGICVARYMSVFPLSKAINWFIRYRAKRRGKEVADELPFAYQGMLFWAGLRGAVGVALAAGLEGTNAPALRATVLVVVVLTVIIFGGTTARMLEILEIRTGVVEEIDSDDEFDIEITNGGTYYKRGGTGLGHMPRRAYPVPLDTINLDHENMAEGFSSGNNGRGTPGTPQSSHTSSVAARKNSGYNQGRKDRSHDLASAQNLLGKHNTSNGGSVSGSSADDGDTGGSASLSRNPSSAQRPTTRTRTGGTHDNDADIDDFDLDLDTFSDDDLPPAAPSHLRAQSAGLYPAATQAPTSAQQRLSPVSATPGTTGGSSGRDGIASSGVVAEASQGTGSSSSKLGATAVIRDLLSGAGNGDHAAWFKQLDEDYIKPKLLLDQGPGHHNHHKGPGAV</sequence>
<evidence type="ECO:0000256" key="2">
    <source>
        <dbReference type="ARBA" id="ARBA00022448"/>
    </source>
</evidence>